<sequence>MSPKFDSKAGGHEGHLNHPLASPPSRLTRIFERITRIGRLLLIGYASEETQRSYEAHRHWEQLHTSLLRKIENIGVVSGLLLASNANLLVSSNGDLRRMTYISVGASILAAIISLILDLLCLWALIGMHPSRLQLLTKRSLLFYYLCGTPSVFGGASALSFFVAVGSWVWLDAVNQDRNGVARFCAVALGAILMLNTCVCFYLGSSMKGRAWVYKPIDASGEARQMNSNVELPRRSGGSSPVSDVIANELPT</sequence>
<dbReference type="Proteomes" id="UP001213000">
    <property type="component" value="Unassembled WGS sequence"/>
</dbReference>
<feature type="compositionally biased region" description="Basic and acidic residues" evidence="1">
    <location>
        <begin position="1"/>
        <end position="16"/>
    </location>
</feature>
<evidence type="ECO:0000313" key="4">
    <source>
        <dbReference type="Proteomes" id="UP001213000"/>
    </source>
</evidence>
<organism evidence="3 4">
    <name type="scientific">Leucocoprinus birnbaumii</name>
    <dbReference type="NCBI Taxonomy" id="56174"/>
    <lineage>
        <taxon>Eukaryota</taxon>
        <taxon>Fungi</taxon>
        <taxon>Dikarya</taxon>
        <taxon>Basidiomycota</taxon>
        <taxon>Agaricomycotina</taxon>
        <taxon>Agaricomycetes</taxon>
        <taxon>Agaricomycetidae</taxon>
        <taxon>Agaricales</taxon>
        <taxon>Agaricineae</taxon>
        <taxon>Agaricaceae</taxon>
        <taxon>Leucocoprinus</taxon>
    </lineage>
</organism>
<protein>
    <submittedName>
        <fullName evidence="3">Uncharacterized protein</fullName>
    </submittedName>
</protein>
<reference evidence="3" key="1">
    <citation type="submission" date="2022-07" db="EMBL/GenBank/DDBJ databases">
        <title>Genome Sequence of Leucocoprinus birnbaumii.</title>
        <authorList>
            <person name="Buettner E."/>
        </authorList>
    </citation>
    <scope>NUCLEOTIDE SEQUENCE</scope>
    <source>
        <strain evidence="3">VT141</strain>
    </source>
</reference>
<name>A0AAD5VWJ6_9AGAR</name>
<dbReference type="AlphaFoldDB" id="A0AAD5VWJ6"/>
<evidence type="ECO:0000313" key="3">
    <source>
        <dbReference type="EMBL" id="KAJ3571891.1"/>
    </source>
</evidence>
<feature type="transmembrane region" description="Helical" evidence="2">
    <location>
        <begin position="181"/>
        <end position="204"/>
    </location>
</feature>
<dbReference type="EMBL" id="JANIEX010000166">
    <property type="protein sequence ID" value="KAJ3571891.1"/>
    <property type="molecule type" value="Genomic_DNA"/>
</dbReference>
<feature type="transmembrane region" description="Helical" evidence="2">
    <location>
        <begin position="142"/>
        <end position="169"/>
    </location>
</feature>
<keyword evidence="2" id="KW-0472">Membrane</keyword>
<feature type="transmembrane region" description="Helical" evidence="2">
    <location>
        <begin position="102"/>
        <end position="126"/>
    </location>
</feature>
<evidence type="ECO:0000256" key="1">
    <source>
        <dbReference type="SAM" id="MobiDB-lite"/>
    </source>
</evidence>
<evidence type="ECO:0000256" key="2">
    <source>
        <dbReference type="SAM" id="Phobius"/>
    </source>
</evidence>
<keyword evidence="2" id="KW-0812">Transmembrane</keyword>
<keyword evidence="2" id="KW-1133">Transmembrane helix</keyword>
<keyword evidence="4" id="KW-1185">Reference proteome</keyword>
<accession>A0AAD5VWJ6</accession>
<feature type="region of interest" description="Disordered" evidence="1">
    <location>
        <begin position="1"/>
        <end position="21"/>
    </location>
</feature>
<gene>
    <name evidence="3" type="ORF">NP233_g3462</name>
</gene>
<proteinExistence type="predicted"/>
<comment type="caution">
    <text evidence="3">The sequence shown here is derived from an EMBL/GenBank/DDBJ whole genome shotgun (WGS) entry which is preliminary data.</text>
</comment>